<keyword evidence="1" id="KW-1133">Transmembrane helix</keyword>
<feature type="transmembrane region" description="Helical" evidence="1">
    <location>
        <begin position="38"/>
        <end position="56"/>
    </location>
</feature>
<dbReference type="RefSeq" id="WP_143106328.1">
    <property type="nucleotide sequence ID" value="NZ_FPBK01000001.1"/>
</dbReference>
<dbReference type="Proteomes" id="UP000199138">
    <property type="component" value="Unassembled WGS sequence"/>
</dbReference>
<dbReference type="OrthoDB" id="9931741at2"/>
<name>A0A1I7EXX1_9FLAO</name>
<protein>
    <submittedName>
        <fullName evidence="2">Uncharacterized protein</fullName>
    </submittedName>
</protein>
<dbReference type="STRING" id="1224947.SAMN05216480_101405"/>
<evidence type="ECO:0000313" key="3">
    <source>
        <dbReference type="Proteomes" id="UP000199138"/>
    </source>
</evidence>
<keyword evidence="3" id="KW-1185">Reference proteome</keyword>
<feature type="transmembrane region" description="Helical" evidence="1">
    <location>
        <begin position="68"/>
        <end position="86"/>
    </location>
</feature>
<keyword evidence="1" id="KW-0812">Transmembrane</keyword>
<dbReference type="EMBL" id="FPBK01000001">
    <property type="protein sequence ID" value="SFU28788.1"/>
    <property type="molecule type" value="Genomic_DNA"/>
</dbReference>
<reference evidence="2 3" key="1">
    <citation type="submission" date="2016-10" db="EMBL/GenBank/DDBJ databases">
        <authorList>
            <person name="de Groot N.N."/>
        </authorList>
    </citation>
    <scope>NUCLEOTIDE SEQUENCE [LARGE SCALE GENOMIC DNA]</scope>
    <source>
        <strain evidence="2 3">CGMCC 1.12333</strain>
    </source>
</reference>
<organism evidence="2 3">
    <name type="scientific">Pustulibacterium marinum</name>
    <dbReference type="NCBI Taxonomy" id="1224947"/>
    <lineage>
        <taxon>Bacteria</taxon>
        <taxon>Pseudomonadati</taxon>
        <taxon>Bacteroidota</taxon>
        <taxon>Flavobacteriia</taxon>
        <taxon>Flavobacteriales</taxon>
        <taxon>Flavobacteriaceae</taxon>
        <taxon>Pustulibacterium</taxon>
    </lineage>
</organism>
<evidence type="ECO:0000313" key="2">
    <source>
        <dbReference type="EMBL" id="SFU28788.1"/>
    </source>
</evidence>
<keyword evidence="1" id="KW-0472">Membrane</keyword>
<accession>A0A1I7EXX1</accession>
<proteinExistence type="predicted"/>
<feature type="transmembrane region" description="Helical" evidence="1">
    <location>
        <begin position="7"/>
        <end position="26"/>
    </location>
</feature>
<sequence length="124" mass="14426">MIKKLFIIQLIFSFIFSFALVLVLSYLKGTLTNDNPQIIFLALVFGILFVILNAVINSLNFSFDKLKNSFIAFHLPAIIWVVVFATELFSGMDWYMLIMIVEPIFYNLRLEQLTLRKENQKDVP</sequence>
<gene>
    <name evidence="2" type="ORF">SAMN05216480_101405</name>
</gene>
<evidence type="ECO:0000256" key="1">
    <source>
        <dbReference type="SAM" id="Phobius"/>
    </source>
</evidence>
<dbReference type="AlphaFoldDB" id="A0A1I7EXX1"/>